<protein>
    <submittedName>
        <fullName evidence="1">MarR family EPS-associated transcriptional regulator</fullName>
    </submittedName>
</protein>
<dbReference type="InterPro" id="IPR036390">
    <property type="entry name" value="WH_DNA-bd_sf"/>
</dbReference>
<dbReference type="SUPFAM" id="SSF46785">
    <property type="entry name" value="Winged helix' DNA-binding domain"/>
    <property type="match status" value="1"/>
</dbReference>
<gene>
    <name evidence="1" type="ORF">FJR47_00890</name>
</gene>
<organism evidence="1 2">
    <name type="scientific">Sulfurimonas xiamenensis</name>
    <dbReference type="NCBI Taxonomy" id="2590021"/>
    <lineage>
        <taxon>Bacteria</taxon>
        <taxon>Pseudomonadati</taxon>
        <taxon>Campylobacterota</taxon>
        <taxon>Epsilonproteobacteria</taxon>
        <taxon>Campylobacterales</taxon>
        <taxon>Sulfurimonadaceae</taxon>
        <taxon>Sulfurimonas</taxon>
    </lineage>
</organism>
<dbReference type="Gene3D" id="1.10.10.10">
    <property type="entry name" value="Winged helix-like DNA-binding domain superfamily/Winged helix DNA-binding domain"/>
    <property type="match status" value="1"/>
</dbReference>
<dbReference type="AlphaFoldDB" id="A0AAJ4A2A0"/>
<keyword evidence="2" id="KW-1185">Reference proteome</keyword>
<dbReference type="RefSeq" id="WP_152298615.1">
    <property type="nucleotide sequence ID" value="NZ_CP041166.1"/>
</dbReference>
<dbReference type="EMBL" id="CP041166">
    <property type="protein sequence ID" value="QFR42544.1"/>
    <property type="molecule type" value="Genomic_DNA"/>
</dbReference>
<accession>A0AAJ4A2A0</accession>
<reference evidence="2" key="1">
    <citation type="submission" date="2019-06" db="EMBL/GenBank/DDBJ databases">
        <title>Sulfurimonas gotlandica sp. nov., a chemoautotrophic and psychrotolerant epsilonproteobacterium isolated from a pelagic redoxcline, and an emended description of the genus Sulfurimonas.</title>
        <authorList>
            <person name="Wang S."/>
            <person name="Jiang L."/>
            <person name="Shao Z."/>
        </authorList>
    </citation>
    <scope>NUCLEOTIDE SEQUENCE [LARGE SCALE GENOMIC DNA]</scope>
    <source>
        <strain evidence="2">1-1N</strain>
    </source>
</reference>
<dbReference type="NCBIfam" id="TIGR04176">
    <property type="entry name" value="MarR_EPS"/>
    <property type="match status" value="1"/>
</dbReference>
<name>A0AAJ4A2A0_9BACT</name>
<dbReference type="Proteomes" id="UP000326061">
    <property type="component" value="Chromosome"/>
</dbReference>
<sequence>MTNEELELSILRSLGRVTTQKTLADELGYSVGKINYVLKALGAKGLLKVENFYNNQNKKQYRYLLTPKGLEEKISLTQKFIKRKKEEYEMLQRELAAMKLKGVSK</sequence>
<dbReference type="InterPro" id="IPR036388">
    <property type="entry name" value="WH-like_DNA-bd_sf"/>
</dbReference>
<evidence type="ECO:0000313" key="2">
    <source>
        <dbReference type="Proteomes" id="UP000326061"/>
    </source>
</evidence>
<proteinExistence type="predicted"/>
<dbReference type="KEGG" id="suln:FJR47_00890"/>
<evidence type="ECO:0000313" key="1">
    <source>
        <dbReference type="EMBL" id="QFR42544.1"/>
    </source>
</evidence>
<dbReference type="InterPro" id="IPR026433">
    <property type="entry name" value="MarR_EPS"/>
</dbReference>